<feature type="region of interest" description="Disordered" evidence="1">
    <location>
        <begin position="1"/>
        <end position="92"/>
    </location>
</feature>
<comment type="caution">
    <text evidence="2">The sequence shown here is derived from an EMBL/GenBank/DDBJ whole genome shotgun (WGS) entry which is preliminary data.</text>
</comment>
<feature type="compositionally biased region" description="Low complexity" evidence="1">
    <location>
        <begin position="48"/>
        <end position="58"/>
    </location>
</feature>
<sequence length="398" mass="44439">MDGSRSHSRDVSRGRSRRTSYSRSRGTPRPEGSQGAPPLVNEWDQIYPPNQSQPSQSRSNDRPPAPARRDSSKSKRSTSASQRFKGTTVDNALSKVGRVVRSMLEPRPKNIKGCPKHDEHYCIPCMCNIDITGKISKDGHKIDVSHKVDEPPVMEVEPLFGQAAQLDTVYDSQMRSTLNAQASTPTNVPSQFITPSRRWFAYCAKCGVTYLAGKAGKNAAADHPSHISTDLNDRSICVYVDAGVSEDGQGTLVGDSSVFFGPKSPHNAVSNNAYDLEHHQSIQISALRRALRQGLTILEERRGLVDREAMSNSQDFLWKCLRFRLLIFSRMEAVHSWLNLDRAAMGSGQLDPRLENDLTKIDEDVRALAAQGVPVQFFTLPAFHSYEPEYELFYDRFI</sequence>
<dbReference type="EMBL" id="JAQQWI010000009">
    <property type="protein sequence ID" value="KAK8022965.1"/>
    <property type="molecule type" value="Genomic_DNA"/>
</dbReference>
<dbReference type="Proteomes" id="UP001396898">
    <property type="component" value="Unassembled WGS sequence"/>
</dbReference>
<keyword evidence="3" id="KW-1185">Reference proteome</keyword>
<feature type="compositionally biased region" description="Low complexity" evidence="1">
    <location>
        <begin position="21"/>
        <end position="30"/>
    </location>
</feature>
<accession>A0ABR1RYF5</accession>
<feature type="compositionally biased region" description="Basic and acidic residues" evidence="1">
    <location>
        <begin position="1"/>
        <end position="13"/>
    </location>
</feature>
<name>A0ABR1RYF5_9PEZI</name>
<organism evidence="2 3">
    <name type="scientific">Apiospora marii</name>
    <dbReference type="NCBI Taxonomy" id="335849"/>
    <lineage>
        <taxon>Eukaryota</taxon>
        <taxon>Fungi</taxon>
        <taxon>Dikarya</taxon>
        <taxon>Ascomycota</taxon>
        <taxon>Pezizomycotina</taxon>
        <taxon>Sordariomycetes</taxon>
        <taxon>Xylariomycetidae</taxon>
        <taxon>Amphisphaeriales</taxon>
        <taxon>Apiosporaceae</taxon>
        <taxon>Apiospora</taxon>
    </lineage>
</organism>
<protein>
    <submittedName>
        <fullName evidence="2">Uncharacterized protein</fullName>
    </submittedName>
</protein>
<evidence type="ECO:0000313" key="3">
    <source>
        <dbReference type="Proteomes" id="UP001396898"/>
    </source>
</evidence>
<evidence type="ECO:0000256" key="1">
    <source>
        <dbReference type="SAM" id="MobiDB-lite"/>
    </source>
</evidence>
<reference evidence="2 3" key="1">
    <citation type="submission" date="2023-01" db="EMBL/GenBank/DDBJ databases">
        <title>Analysis of 21 Apiospora genomes using comparative genomics revels a genus with tremendous synthesis potential of carbohydrate active enzymes and secondary metabolites.</title>
        <authorList>
            <person name="Sorensen T."/>
        </authorList>
    </citation>
    <scope>NUCLEOTIDE SEQUENCE [LARGE SCALE GENOMIC DNA]</scope>
    <source>
        <strain evidence="2 3">CBS 20057</strain>
    </source>
</reference>
<proteinExistence type="predicted"/>
<evidence type="ECO:0000313" key="2">
    <source>
        <dbReference type="EMBL" id="KAK8022965.1"/>
    </source>
</evidence>
<gene>
    <name evidence="2" type="ORF">PG991_006846</name>
</gene>